<keyword evidence="3" id="KW-1185">Reference proteome</keyword>
<evidence type="ECO:0000256" key="1">
    <source>
        <dbReference type="SAM" id="MobiDB-lite"/>
    </source>
</evidence>
<name>A0A6B9L739_9CAUD</name>
<dbReference type="EMBL" id="MN813687">
    <property type="protein sequence ID" value="QHB37436.1"/>
    <property type="molecule type" value="Genomic_DNA"/>
</dbReference>
<protein>
    <recommendedName>
        <fullName evidence="4">Minor tail protein</fullName>
    </recommendedName>
</protein>
<proteinExistence type="predicted"/>
<evidence type="ECO:0000313" key="2">
    <source>
        <dbReference type="EMBL" id="QHB37436.1"/>
    </source>
</evidence>
<evidence type="ECO:0008006" key="4">
    <source>
        <dbReference type="Google" id="ProtNLM"/>
    </source>
</evidence>
<feature type="compositionally biased region" description="Low complexity" evidence="1">
    <location>
        <begin position="167"/>
        <end position="177"/>
    </location>
</feature>
<dbReference type="InterPro" id="IPR010064">
    <property type="entry name" value="HK97-gp10_tail"/>
</dbReference>
<dbReference type="GeneID" id="77924827"/>
<sequence length="177" mass="19337">MAYRAGFTLNERELDAKLDKFEDQAYQFVTLATNFAAKETLAQMKVKAPWTDRTGAARSSLNVQTRHNKARKSHRINFAHGVDYGIWLEVANSGKYAIIIPTVAAVGKEIMAALNGMLNHLDQKPRPRAPRIDVPKAVPAKAKKGAAAAAQAKYAASKANKSKATKKTATTSRTKRS</sequence>
<feature type="compositionally biased region" description="Low complexity" evidence="1">
    <location>
        <begin position="136"/>
        <end position="159"/>
    </location>
</feature>
<reference evidence="2 3" key="1">
    <citation type="submission" date="2019-12" db="EMBL/GenBank/DDBJ databases">
        <authorList>
            <person name="Ayuk M.A."/>
            <person name="Robinson C.J."/>
            <person name="Anderson W.A."/>
            <person name="Ullah H."/>
            <person name="Gugssa A."/>
            <person name="Somiranjan G."/>
            <person name="Allen A."/>
            <person name="Lourds M.F."/>
            <person name="Quagraine B.K."/>
            <person name="Smith M."/>
            <person name="Moore M."/>
            <person name="Oliver J."/>
            <person name="Irabor E."/>
            <person name="Roy S.D."/>
            <person name="Bassey G."/>
            <person name="Louis B.N."/>
            <person name="Adu D."/>
            <person name="Akhimien C.E."/>
            <person name="Annor K."/>
            <person name="Archibald A."/>
            <person name="Ashagre K.C."/>
            <person name="Baity M.R."/>
            <person name="Barnes K.J."/>
            <person name="Barrios L.E."/>
            <person name="Black A.C."/>
            <person name="Bowen'Kauth M.S."/>
            <person name="Bowman K.N."/>
            <person name="Breaux D.L."/>
            <person name="Brooks J.A."/>
            <person name="Bwayili H.A."/>
            <person name="Caine T."/>
            <person name="Williams A.Y."/>
            <person name="Norris L.J."/>
            <person name="Nwozo E.O."/>
            <person name="Prosper P.L."/>
            <person name="Rankin N.A."/>
            <person name="Richardson K.M."/>
            <person name="Robinson D.M."/>
            <person name="Salters D.J."/>
            <person name="Savage M.A."/>
            <person name="Solomon S.M."/>
            <person name="Williams L.R."/>
            <person name="Curtis N."/>
            <person name="Garlena R.A."/>
            <person name="Russell D.A."/>
            <person name="Pope W.H."/>
            <person name="Jacobs-Sera D."/>
            <person name="Hatfull G.F."/>
        </authorList>
    </citation>
    <scope>NUCLEOTIDE SEQUENCE [LARGE SCALE GENOMIC DNA]</scope>
</reference>
<accession>A0A6B9L739</accession>
<gene>
    <name evidence="2" type="primary">30</name>
    <name evidence="2" type="ORF">SEA_ONYINYE_30</name>
</gene>
<organism evidence="2 3">
    <name type="scientific">Mycobacterium phage Onyinye</name>
    <dbReference type="NCBI Taxonomy" id="2686235"/>
    <lineage>
        <taxon>Viruses</taxon>
        <taxon>Duplodnaviria</taxon>
        <taxon>Heunggongvirae</taxon>
        <taxon>Uroviricota</taxon>
        <taxon>Caudoviricetes</taxon>
        <taxon>Onyinyevirus</taxon>
        <taxon>Onyinyevirus onyinye</taxon>
    </lineage>
</organism>
<dbReference type="KEGG" id="vg:77924827"/>
<dbReference type="RefSeq" id="YP_010649279.1">
    <property type="nucleotide sequence ID" value="NC_070765.1"/>
</dbReference>
<feature type="compositionally biased region" description="Basic and acidic residues" evidence="1">
    <location>
        <begin position="122"/>
        <end position="134"/>
    </location>
</feature>
<dbReference type="Proteomes" id="UP000463915">
    <property type="component" value="Segment"/>
</dbReference>
<feature type="region of interest" description="Disordered" evidence="1">
    <location>
        <begin position="122"/>
        <end position="177"/>
    </location>
</feature>
<evidence type="ECO:0000313" key="3">
    <source>
        <dbReference type="Proteomes" id="UP000463915"/>
    </source>
</evidence>
<dbReference type="Pfam" id="PF04883">
    <property type="entry name" value="HK97-gp10_like"/>
    <property type="match status" value="1"/>
</dbReference>